<dbReference type="NCBIfam" id="TIGR00507">
    <property type="entry name" value="aroE"/>
    <property type="match status" value="1"/>
</dbReference>
<dbReference type="Pfam" id="PF01488">
    <property type="entry name" value="Shikimate_DH"/>
    <property type="match status" value="1"/>
</dbReference>
<keyword evidence="4 8" id="KW-0521">NADP</keyword>
<dbReference type="GO" id="GO:0008652">
    <property type="term" value="P:amino acid biosynthetic process"/>
    <property type="evidence" value="ECO:0007669"/>
    <property type="project" value="UniProtKB-KW"/>
</dbReference>
<dbReference type="GO" id="GO:0009423">
    <property type="term" value="P:chorismate biosynthetic process"/>
    <property type="evidence" value="ECO:0007669"/>
    <property type="project" value="UniProtKB-UniRule"/>
</dbReference>
<feature type="binding site" evidence="8">
    <location>
        <position position="243"/>
    </location>
    <ligand>
        <name>shikimate</name>
        <dbReference type="ChEBI" id="CHEBI:36208"/>
    </ligand>
</feature>
<dbReference type="HAMAP" id="MF_00222">
    <property type="entry name" value="Shikimate_DH_AroE"/>
    <property type="match status" value="1"/>
</dbReference>
<evidence type="ECO:0000256" key="2">
    <source>
        <dbReference type="ARBA" id="ARBA00012962"/>
    </source>
</evidence>
<dbReference type="EMBL" id="PSYR01000002">
    <property type="protein sequence ID" value="RCN56912.1"/>
    <property type="molecule type" value="Genomic_DNA"/>
</dbReference>
<keyword evidence="3 8" id="KW-0028">Amino-acid biosynthesis</keyword>
<dbReference type="RefSeq" id="WP_065968943.1">
    <property type="nucleotide sequence ID" value="NZ_CP080624.1"/>
</dbReference>
<comment type="function">
    <text evidence="8">Involved in the biosynthesis of the chorismate, which leads to the biosynthesis of aromatic amino acids. Catalyzes the reversible NADPH linked reduction of 3-dehydroshikimate (DHSA) to yield shikimate (SA).</text>
</comment>
<dbReference type="UniPathway" id="UPA00053">
    <property type="reaction ID" value="UER00087"/>
</dbReference>
<accession>A0A1C2G4C0</accession>
<dbReference type="Pfam" id="PF08501">
    <property type="entry name" value="Shikimate_dh_N"/>
    <property type="match status" value="1"/>
</dbReference>
<dbReference type="PANTHER" id="PTHR21089:SF1">
    <property type="entry name" value="BIFUNCTIONAL 3-DEHYDROQUINATE DEHYDRATASE_SHIKIMATE DEHYDROGENASE, CHLOROPLASTIC"/>
    <property type="match status" value="1"/>
</dbReference>
<keyword evidence="5 8" id="KW-0560">Oxidoreductase</keyword>
<keyword evidence="6 8" id="KW-0057">Aromatic amino acid biosynthesis</keyword>
<evidence type="ECO:0000313" key="10">
    <source>
        <dbReference type="Proteomes" id="UP000253250"/>
    </source>
</evidence>
<dbReference type="GO" id="GO:0019632">
    <property type="term" value="P:shikimate metabolic process"/>
    <property type="evidence" value="ECO:0007669"/>
    <property type="project" value="InterPro"/>
</dbReference>
<comment type="pathway">
    <text evidence="1 8">Metabolic intermediate biosynthesis; chorismate biosynthesis; chorismate from D-erythrose 4-phosphate and phosphoenolpyruvate: step 4/7.</text>
</comment>
<feature type="binding site" evidence="8">
    <location>
        <begin position="150"/>
        <end position="155"/>
    </location>
    <ligand>
        <name>NADP(+)</name>
        <dbReference type="ChEBI" id="CHEBI:58349"/>
    </ligand>
</feature>
<name>A0A1C2G4C0_9GAMM</name>
<feature type="binding site" evidence="8">
    <location>
        <position position="101"/>
    </location>
    <ligand>
        <name>shikimate</name>
        <dbReference type="ChEBI" id="CHEBI:36208"/>
    </ligand>
</feature>
<dbReference type="GO" id="GO:0050661">
    <property type="term" value="F:NADP binding"/>
    <property type="evidence" value="ECO:0007669"/>
    <property type="project" value="InterPro"/>
</dbReference>
<dbReference type="Gene3D" id="3.40.50.10860">
    <property type="entry name" value="Leucine Dehydrogenase, chain A, domain 1"/>
    <property type="match status" value="1"/>
</dbReference>
<dbReference type="PANTHER" id="PTHR21089">
    <property type="entry name" value="SHIKIMATE DEHYDROGENASE"/>
    <property type="match status" value="1"/>
</dbReference>
<proteinExistence type="inferred from homology"/>
<dbReference type="Pfam" id="PF18317">
    <property type="entry name" value="SDH_C"/>
    <property type="match status" value="1"/>
</dbReference>
<comment type="catalytic activity">
    <reaction evidence="7 8">
        <text>shikimate + NADP(+) = 3-dehydroshikimate + NADPH + H(+)</text>
        <dbReference type="Rhea" id="RHEA:17737"/>
        <dbReference type="ChEBI" id="CHEBI:15378"/>
        <dbReference type="ChEBI" id="CHEBI:16630"/>
        <dbReference type="ChEBI" id="CHEBI:36208"/>
        <dbReference type="ChEBI" id="CHEBI:57783"/>
        <dbReference type="ChEBI" id="CHEBI:58349"/>
        <dbReference type="EC" id="1.1.1.25"/>
    </reaction>
</comment>
<dbReference type="EC" id="1.1.1.25" evidence="2 8"/>
<dbReference type="GO" id="GO:0004764">
    <property type="term" value="F:shikimate 3-dehydrogenase (NADP+) activity"/>
    <property type="evidence" value="ECO:0007669"/>
    <property type="project" value="UniProtKB-UniRule"/>
</dbReference>
<dbReference type="GO" id="GO:0009073">
    <property type="term" value="P:aromatic amino acid family biosynthetic process"/>
    <property type="evidence" value="ECO:0007669"/>
    <property type="project" value="UniProtKB-KW"/>
</dbReference>
<evidence type="ECO:0000256" key="6">
    <source>
        <dbReference type="ARBA" id="ARBA00023141"/>
    </source>
</evidence>
<dbReference type="InterPro" id="IPR011342">
    <property type="entry name" value="Shikimate_DH"/>
</dbReference>
<dbReference type="InterPro" id="IPR036291">
    <property type="entry name" value="NAD(P)-bd_dom_sf"/>
</dbReference>
<organism evidence="9 10">
    <name type="scientific">Acidiferrobacter thiooxydans</name>
    <dbReference type="NCBI Taxonomy" id="163359"/>
    <lineage>
        <taxon>Bacteria</taxon>
        <taxon>Pseudomonadati</taxon>
        <taxon>Pseudomonadota</taxon>
        <taxon>Gammaproteobacteria</taxon>
        <taxon>Acidiferrobacterales</taxon>
        <taxon>Acidiferrobacteraceae</taxon>
        <taxon>Acidiferrobacter</taxon>
    </lineage>
</organism>
<gene>
    <name evidence="8" type="primary">aroE</name>
    <name evidence="9" type="ORF">C4900_14345</name>
</gene>
<evidence type="ECO:0000256" key="8">
    <source>
        <dbReference type="HAMAP-Rule" id="MF_00222"/>
    </source>
</evidence>
<dbReference type="SUPFAM" id="SSF53223">
    <property type="entry name" value="Aminoacid dehydrogenase-like, N-terminal domain"/>
    <property type="match status" value="1"/>
</dbReference>
<comment type="caution">
    <text evidence="9">The sequence shown here is derived from an EMBL/GenBank/DDBJ whole genome shotgun (WGS) entry which is preliminary data.</text>
</comment>
<dbReference type="InterPro" id="IPR046346">
    <property type="entry name" value="Aminoacid_DH-like_N_sf"/>
</dbReference>
<protein>
    <recommendedName>
        <fullName evidence="2 8">Shikimate dehydrogenase (NADP(+))</fullName>
        <shortName evidence="8">SDH</shortName>
        <ecNumber evidence="2 8">1.1.1.25</ecNumber>
    </recommendedName>
</protein>
<dbReference type="CDD" id="cd01065">
    <property type="entry name" value="NAD_bind_Shikimate_DH"/>
    <property type="match status" value="1"/>
</dbReference>
<feature type="binding site" evidence="8">
    <location>
        <position position="212"/>
    </location>
    <ligand>
        <name>NADP(+)</name>
        <dbReference type="ChEBI" id="CHEBI:58349"/>
    </ligand>
</feature>
<keyword evidence="10" id="KW-1185">Reference proteome</keyword>
<dbReference type="STRING" id="163359.A9R16_07615"/>
<evidence type="ECO:0000256" key="3">
    <source>
        <dbReference type="ARBA" id="ARBA00022605"/>
    </source>
</evidence>
<feature type="binding site" evidence="8">
    <location>
        <position position="61"/>
    </location>
    <ligand>
        <name>shikimate</name>
        <dbReference type="ChEBI" id="CHEBI:36208"/>
    </ligand>
</feature>
<sequence>MSLYAVFGHPIDHSLSPRIHEAFGALTGRLVHYERREAHPGGLAQALAAFAAEGGRGANITVPVKGEAFTLAARVTARAARARAVNTLSWDNGAWVGDNTDGIGLVRDLTVNHGWSLPDRRVLLIGAGGAAQGIVGPLLDAGIAILAISNRTPARAQGLVWACADARVRLAAAGGAAGSRYDLVINATAAGLSGGLPAPLDAVFEDAIVYDLMYGPKARAFLSHARAHGAREVADGLGMLVEQAAESFLLWHGVRPPTPSVLERLRTEVDAR</sequence>
<dbReference type="InterPro" id="IPR013708">
    <property type="entry name" value="Shikimate_DH-bd_N"/>
</dbReference>
<dbReference type="GO" id="GO:0005829">
    <property type="term" value="C:cytosol"/>
    <property type="evidence" value="ECO:0007669"/>
    <property type="project" value="TreeGrafter"/>
</dbReference>
<dbReference type="Gene3D" id="3.40.50.720">
    <property type="entry name" value="NAD(P)-binding Rossmann-like Domain"/>
    <property type="match status" value="1"/>
</dbReference>
<dbReference type="NCBIfam" id="NF001310">
    <property type="entry name" value="PRK00258.1-2"/>
    <property type="match status" value="1"/>
</dbReference>
<dbReference type="InterPro" id="IPR006151">
    <property type="entry name" value="Shikm_DH/Glu-tRNA_Rdtase"/>
</dbReference>
<dbReference type="AlphaFoldDB" id="A0A1C2G4C0"/>
<feature type="binding site" evidence="8">
    <location>
        <begin position="14"/>
        <end position="16"/>
    </location>
    <ligand>
        <name>shikimate</name>
        <dbReference type="ChEBI" id="CHEBI:36208"/>
    </ligand>
</feature>
<evidence type="ECO:0000256" key="7">
    <source>
        <dbReference type="ARBA" id="ARBA00049442"/>
    </source>
</evidence>
<feature type="binding site" evidence="8">
    <location>
        <begin position="126"/>
        <end position="130"/>
    </location>
    <ligand>
        <name>NADP(+)</name>
        <dbReference type="ChEBI" id="CHEBI:58349"/>
    </ligand>
</feature>
<reference evidence="9 10" key="1">
    <citation type="submission" date="2018-02" db="EMBL/GenBank/DDBJ databases">
        <title>Insights into the biology of acidophilic members of the Acidiferrobacteraceae family derived from comparative genomic analyses.</title>
        <authorList>
            <person name="Issotta F."/>
            <person name="Thyssen C."/>
            <person name="Mena C."/>
            <person name="Moya A."/>
            <person name="Bellenberg S."/>
            <person name="Sproer C."/>
            <person name="Covarrubias P.C."/>
            <person name="Sand W."/>
            <person name="Quatrini R."/>
            <person name="Vera M."/>
        </authorList>
    </citation>
    <scope>NUCLEOTIDE SEQUENCE [LARGE SCALE GENOMIC DNA]</scope>
    <source>
        <strain evidence="10">m-1</strain>
    </source>
</reference>
<feature type="binding site" evidence="8">
    <location>
        <position position="86"/>
    </location>
    <ligand>
        <name>shikimate</name>
        <dbReference type="ChEBI" id="CHEBI:36208"/>
    </ligand>
</feature>
<dbReference type="Proteomes" id="UP000253250">
    <property type="component" value="Unassembled WGS sequence"/>
</dbReference>
<dbReference type="InterPro" id="IPR041121">
    <property type="entry name" value="SDH_C"/>
</dbReference>
<dbReference type="OrthoDB" id="9776868at2"/>
<evidence type="ECO:0000256" key="4">
    <source>
        <dbReference type="ARBA" id="ARBA00022857"/>
    </source>
</evidence>
<dbReference type="SUPFAM" id="SSF51735">
    <property type="entry name" value="NAD(P)-binding Rossmann-fold domains"/>
    <property type="match status" value="1"/>
</dbReference>
<comment type="caution">
    <text evidence="8">Lacks conserved residue(s) required for the propagation of feature annotation.</text>
</comment>
<evidence type="ECO:0000256" key="5">
    <source>
        <dbReference type="ARBA" id="ARBA00023002"/>
    </source>
</evidence>
<feature type="binding site" evidence="8">
    <location>
        <position position="236"/>
    </location>
    <ligand>
        <name>NADP(+)</name>
        <dbReference type="ChEBI" id="CHEBI:58349"/>
    </ligand>
</feature>
<comment type="similarity">
    <text evidence="8">Belongs to the shikimate dehydrogenase family.</text>
</comment>
<evidence type="ECO:0000313" key="9">
    <source>
        <dbReference type="EMBL" id="RCN56912.1"/>
    </source>
</evidence>
<feature type="active site" description="Proton acceptor" evidence="8">
    <location>
        <position position="65"/>
    </location>
</feature>
<evidence type="ECO:0000256" key="1">
    <source>
        <dbReference type="ARBA" id="ARBA00004871"/>
    </source>
</evidence>
<dbReference type="InterPro" id="IPR022893">
    <property type="entry name" value="Shikimate_DH_fam"/>
</dbReference>
<feature type="binding site" evidence="8">
    <location>
        <position position="214"/>
    </location>
    <ligand>
        <name>shikimate</name>
        <dbReference type="ChEBI" id="CHEBI:36208"/>
    </ligand>
</feature>
<comment type="subunit">
    <text evidence="8">Homodimer.</text>
</comment>